<sequence>MAHSIAGRQYNLRVNTSSSPSNQYQYFSFSPRTDRGEETEDSEDEVDNLPTPLKNPRFPQCNQTTGTGFSGPLEADTPTLRPQQPFIAKRDIPKKRLHSTGYNFIRPKDEPGTTSITNTDHISRVKDDSTQPESSKTTRTALKACSTCRAKRTRCTHKKATAIRKNSRTSVKPEVKIESKHNATSYRVKKDGTLYTRTPYDRSQGPSMTPNAVDYRERKVIQQEYQDQLTARLDAAVVQQVESEGGITPLGRLFKAAVRTIERMQAEKAKVNPDEGYGSASPPNDYQYLVDQNNMLREAAGAAEMKLFEFKQKVQGLVDEA</sequence>
<protein>
    <submittedName>
        <fullName evidence="2">Uncharacterized protein</fullName>
    </submittedName>
</protein>
<dbReference type="EMBL" id="JAVRRJ010000001">
    <property type="protein sequence ID" value="KAK5091777.1"/>
    <property type="molecule type" value="Genomic_DNA"/>
</dbReference>
<evidence type="ECO:0000313" key="3">
    <source>
        <dbReference type="Proteomes" id="UP001309876"/>
    </source>
</evidence>
<dbReference type="AlphaFoldDB" id="A0AAN7T8A3"/>
<dbReference type="Proteomes" id="UP001309876">
    <property type="component" value="Unassembled WGS sequence"/>
</dbReference>
<name>A0AAN7T8A3_9EURO</name>
<keyword evidence="3" id="KW-1185">Reference proteome</keyword>
<reference evidence="2 3" key="1">
    <citation type="submission" date="2023-08" db="EMBL/GenBank/DDBJ databases">
        <title>Black Yeasts Isolated from many extreme environments.</title>
        <authorList>
            <person name="Coleine C."/>
            <person name="Stajich J.E."/>
            <person name="Selbmann L."/>
        </authorList>
    </citation>
    <scope>NUCLEOTIDE SEQUENCE [LARGE SCALE GENOMIC DNA]</scope>
    <source>
        <strain evidence="2 3">CCFEE 5910</strain>
    </source>
</reference>
<gene>
    <name evidence="2" type="ORF">LTR05_001962</name>
</gene>
<feature type="compositionally biased region" description="Acidic residues" evidence="1">
    <location>
        <begin position="37"/>
        <end position="47"/>
    </location>
</feature>
<comment type="caution">
    <text evidence="2">The sequence shown here is derived from an EMBL/GenBank/DDBJ whole genome shotgun (WGS) entry which is preliminary data.</text>
</comment>
<feature type="region of interest" description="Disordered" evidence="1">
    <location>
        <begin position="1"/>
        <end position="80"/>
    </location>
</feature>
<feature type="compositionally biased region" description="Polar residues" evidence="1">
    <location>
        <begin position="12"/>
        <end position="31"/>
    </location>
</feature>
<evidence type="ECO:0000256" key="1">
    <source>
        <dbReference type="SAM" id="MobiDB-lite"/>
    </source>
</evidence>
<proteinExistence type="predicted"/>
<accession>A0AAN7T8A3</accession>
<organism evidence="2 3">
    <name type="scientific">Lithohypha guttulata</name>
    <dbReference type="NCBI Taxonomy" id="1690604"/>
    <lineage>
        <taxon>Eukaryota</taxon>
        <taxon>Fungi</taxon>
        <taxon>Dikarya</taxon>
        <taxon>Ascomycota</taxon>
        <taxon>Pezizomycotina</taxon>
        <taxon>Eurotiomycetes</taxon>
        <taxon>Chaetothyriomycetidae</taxon>
        <taxon>Chaetothyriales</taxon>
        <taxon>Trichomeriaceae</taxon>
        <taxon>Lithohypha</taxon>
    </lineage>
</organism>
<evidence type="ECO:0000313" key="2">
    <source>
        <dbReference type="EMBL" id="KAK5091777.1"/>
    </source>
</evidence>